<name>A0A212KBS6_9PROT</name>
<accession>A0A212KBS6</accession>
<protein>
    <submittedName>
        <fullName evidence="2">Phage virion morphogenesis protein</fullName>
    </submittedName>
</protein>
<dbReference type="AlphaFoldDB" id="A0A212KBS6"/>
<reference evidence="2" key="1">
    <citation type="submission" date="2016-04" db="EMBL/GenBank/DDBJ databases">
        <authorList>
            <person name="Evans L.H."/>
            <person name="Alamgir A."/>
            <person name="Owens N."/>
            <person name="Weber N.D."/>
            <person name="Virtaneva K."/>
            <person name="Barbian K."/>
            <person name="Babar A."/>
            <person name="Rosenke K."/>
        </authorList>
    </citation>
    <scope>NUCLEOTIDE SEQUENCE</scope>
    <source>
        <strain evidence="2">86</strain>
    </source>
</reference>
<feature type="region of interest" description="Disordered" evidence="1">
    <location>
        <begin position="43"/>
        <end position="62"/>
    </location>
</feature>
<sequence length="148" mass="15987">MAGVFLQVQLDGLAAMQSRLELLGRIDIAPLRHDLGAVVESQTRRRISEEKASPEGEPWKDWSPAYAATRHGGHSLLEDEGNLVDDIHFVVAGEAIEVGSNLVYAAIQHAGGAEVGIDIPAREYLGLSDGNWSDLVDATDAFVSRVLR</sequence>
<dbReference type="EMBL" id="FLUO01000001">
    <property type="protein sequence ID" value="SBW09159.1"/>
    <property type="molecule type" value="Genomic_DNA"/>
</dbReference>
<organism evidence="2">
    <name type="scientific">uncultured Alphaproteobacteria bacterium</name>
    <dbReference type="NCBI Taxonomy" id="91750"/>
    <lineage>
        <taxon>Bacteria</taxon>
        <taxon>Pseudomonadati</taxon>
        <taxon>Pseudomonadota</taxon>
        <taxon>Alphaproteobacteria</taxon>
        <taxon>environmental samples</taxon>
    </lineage>
</organism>
<dbReference type="InterPro" id="IPR006522">
    <property type="entry name" value="Phage_virion_morphogenesis"/>
</dbReference>
<feature type="compositionally biased region" description="Basic and acidic residues" evidence="1">
    <location>
        <begin position="43"/>
        <end position="60"/>
    </location>
</feature>
<gene>
    <name evidence="2" type="ORF">KL86APRO_12529</name>
</gene>
<evidence type="ECO:0000256" key="1">
    <source>
        <dbReference type="SAM" id="MobiDB-lite"/>
    </source>
</evidence>
<evidence type="ECO:0000313" key="2">
    <source>
        <dbReference type="EMBL" id="SBW09159.1"/>
    </source>
</evidence>
<dbReference type="Pfam" id="PF05069">
    <property type="entry name" value="Phage_tail_S"/>
    <property type="match status" value="1"/>
</dbReference>
<proteinExistence type="predicted"/>